<evidence type="ECO:0000313" key="3">
    <source>
        <dbReference type="Proteomes" id="UP000019772"/>
    </source>
</evidence>
<name>X5A549_9BACL</name>
<dbReference type="OrthoDB" id="2640521at2"/>
<keyword evidence="3" id="KW-1185">Reference proteome</keyword>
<evidence type="ECO:0000313" key="2">
    <source>
        <dbReference type="EMBL" id="AHV98924.1"/>
    </source>
</evidence>
<dbReference type="Proteomes" id="UP000019772">
    <property type="component" value="Chromosome"/>
</dbReference>
<dbReference type="RefSeq" id="WP_025336392.1">
    <property type="nucleotide sequence ID" value="NZ_CP004078.1"/>
</dbReference>
<dbReference type="PATRIC" id="fig|1268072.3.peg.4156"/>
<gene>
    <name evidence="2" type="ORF">PSAB_20165</name>
</gene>
<dbReference type="AlphaFoldDB" id="X5A549"/>
<organism evidence="2 3">
    <name type="scientific">Paenibacillus sabinae T27</name>
    <dbReference type="NCBI Taxonomy" id="1268072"/>
    <lineage>
        <taxon>Bacteria</taxon>
        <taxon>Bacillati</taxon>
        <taxon>Bacillota</taxon>
        <taxon>Bacilli</taxon>
        <taxon>Bacillales</taxon>
        <taxon>Paenibacillaceae</taxon>
        <taxon>Paenibacillus</taxon>
    </lineage>
</organism>
<keyword evidence="1" id="KW-0732">Signal</keyword>
<dbReference type="EMBL" id="CP004078">
    <property type="protein sequence ID" value="AHV98924.1"/>
    <property type="molecule type" value="Genomic_DNA"/>
</dbReference>
<dbReference type="eggNOG" id="ENOG50307MX">
    <property type="taxonomic scope" value="Bacteria"/>
</dbReference>
<proteinExistence type="predicted"/>
<feature type="chain" id="PRO_5004953245" evidence="1">
    <location>
        <begin position="27"/>
        <end position="256"/>
    </location>
</feature>
<accession>X5A549</accession>
<protein>
    <submittedName>
        <fullName evidence="2">Uncharacterized protein</fullName>
    </submittedName>
</protein>
<sequence length="256" mass="27924">MKKKRVASVVVATAIGFSSVVTSTFAEEISPSAISQVSIPASLNSISGEKGVISSYKSYDTGVNPDARVEFIDSKLAEQNKLSLQPKQNLVSPRAGETRVYVKSEYALGALQIAGYNVGPINNQAFLISVARGHTAQRTSSLTITGSLQVQGSFDVNVLKLVKESLQLTASGTVSKTYTTSDTWIGPPEGSPYNTRDYYGAIDYDLYNITVVKYDYYDYYLGSIYEGRQAEVAGYTYVNNTKKPKNIEYSRDYNAG</sequence>
<reference evidence="2 3" key="1">
    <citation type="journal article" date="2014" name="PLoS Genet.">
        <title>Comparative Genomic Analysis of N2-Fixing and Non-N2-Fixing Paenibacillus spp.: Organization, Evolution and Expression of the Nitrogen Fixation Genes.</title>
        <authorList>
            <person name="Xie J.B."/>
            <person name="Du Z."/>
            <person name="Bai L."/>
            <person name="Tian C."/>
            <person name="Zhang Y."/>
            <person name="Xie J.Y."/>
            <person name="Wang T."/>
            <person name="Liu X."/>
            <person name="Chen X."/>
            <person name="Cheng Q."/>
            <person name="Chen S."/>
            <person name="Li J."/>
        </authorList>
    </citation>
    <scope>NUCLEOTIDE SEQUENCE [LARGE SCALE GENOMIC DNA]</scope>
    <source>
        <strain evidence="2 3">T27</strain>
    </source>
</reference>
<evidence type="ECO:0000256" key="1">
    <source>
        <dbReference type="SAM" id="SignalP"/>
    </source>
</evidence>
<dbReference type="KEGG" id="psab:PSAB_20165"/>
<dbReference type="HOGENOM" id="CLU_1085218_0_0_9"/>
<feature type="signal peptide" evidence="1">
    <location>
        <begin position="1"/>
        <end position="26"/>
    </location>
</feature>